<dbReference type="PRINTS" id="PR00469">
    <property type="entry name" value="PNDRDTASEII"/>
</dbReference>
<name>A0A9D1FBP0_9FIRM</name>
<evidence type="ECO:0000259" key="3">
    <source>
        <dbReference type="Pfam" id="PF07992"/>
    </source>
</evidence>
<evidence type="ECO:0000256" key="2">
    <source>
        <dbReference type="ARBA" id="ARBA00023002"/>
    </source>
</evidence>
<protein>
    <submittedName>
        <fullName evidence="4">FAD-dependent oxidoreductase</fullName>
    </submittedName>
</protein>
<dbReference type="Gene3D" id="3.50.50.60">
    <property type="entry name" value="FAD/NAD(P)-binding domain"/>
    <property type="match status" value="2"/>
</dbReference>
<dbReference type="GO" id="GO:0016491">
    <property type="term" value="F:oxidoreductase activity"/>
    <property type="evidence" value="ECO:0007669"/>
    <property type="project" value="UniProtKB-KW"/>
</dbReference>
<evidence type="ECO:0000256" key="1">
    <source>
        <dbReference type="ARBA" id="ARBA00022630"/>
    </source>
</evidence>
<dbReference type="EMBL" id="DVJJ01000164">
    <property type="protein sequence ID" value="HIS65809.1"/>
    <property type="molecule type" value="Genomic_DNA"/>
</dbReference>
<keyword evidence="2" id="KW-0560">Oxidoreductase</keyword>
<evidence type="ECO:0000313" key="5">
    <source>
        <dbReference type="Proteomes" id="UP000886741"/>
    </source>
</evidence>
<dbReference type="SUPFAM" id="SSF51905">
    <property type="entry name" value="FAD/NAD(P)-binding domain"/>
    <property type="match status" value="1"/>
</dbReference>
<dbReference type="AlphaFoldDB" id="A0A9D1FBP0"/>
<dbReference type="PANTHER" id="PTHR48105">
    <property type="entry name" value="THIOREDOXIN REDUCTASE 1-RELATED-RELATED"/>
    <property type="match status" value="1"/>
</dbReference>
<accession>A0A9D1FBP0</accession>
<proteinExistence type="predicted"/>
<dbReference type="Pfam" id="PF07992">
    <property type="entry name" value="Pyr_redox_2"/>
    <property type="match status" value="1"/>
</dbReference>
<reference evidence="4" key="1">
    <citation type="submission" date="2020-10" db="EMBL/GenBank/DDBJ databases">
        <authorList>
            <person name="Gilroy R."/>
        </authorList>
    </citation>
    <scope>NUCLEOTIDE SEQUENCE</scope>
    <source>
        <strain evidence="4">ChiBcec16-1751</strain>
    </source>
</reference>
<comment type="caution">
    <text evidence="4">The sequence shown here is derived from an EMBL/GenBank/DDBJ whole genome shotgun (WGS) entry which is preliminary data.</text>
</comment>
<dbReference type="InterPro" id="IPR023753">
    <property type="entry name" value="FAD/NAD-binding_dom"/>
</dbReference>
<dbReference type="Proteomes" id="UP000886741">
    <property type="component" value="Unassembled WGS sequence"/>
</dbReference>
<organism evidence="4 5">
    <name type="scientific">Candidatus Avoscillospira avistercoris</name>
    <dbReference type="NCBI Taxonomy" id="2840707"/>
    <lineage>
        <taxon>Bacteria</taxon>
        <taxon>Bacillati</taxon>
        <taxon>Bacillota</taxon>
        <taxon>Clostridia</taxon>
        <taxon>Eubacteriales</taxon>
        <taxon>Oscillospiraceae</taxon>
        <taxon>Oscillospiraceae incertae sedis</taxon>
        <taxon>Candidatus Avoscillospira</taxon>
    </lineage>
</organism>
<sequence length="295" mass="30996">MYDILIIGGGPAGVSAALTAHSRGRTPLVLSNPIESNPLARAERVSNYPGMPDVTGQTMLEVMTAQLDVAGIERVESKVVQIMALGDRFLCAAGAEVYEGKALILAMGHMPQRGLPGEQTYLGRGLSYCATCDGMLYRQKTVAVLGFGAEAPEEAAFLAGIGCKVLYFGRGPKPDRWDDALEYHQAARYAIQGDGDRVTGLEADGSLYAVEGVFLLRDSVVADSLLPGLEMHDGHIGVDAAMATSVPGVFAAGDCVGKPYQVAKAAGEGNIAALSADRWLTASTEGVQGVWQFCI</sequence>
<gene>
    <name evidence="4" type="ORF">IAA83_10660</name>
</gene>
<reference evidence="4" key="2">
    <citation type="journal article" date="2021" name="PeerJ">
        <title>Extensive microbial diversity within the chicken gut microbiome revealed by metagenomics and culture.</title>
        <authorList>
            <person name="Gilroy R."/>
            <person name="Ravi A."/>
            <person name="Getino M."/>
            <person name="Pursley I."/>
            <person name="Horton D.L."/>
            <person name="Alikhan N.F."/>
            <person name="Baker D."/>
            <person name="Gharbi K."/>
            <person name="Hall N."/>
            <person name="Watson M."/>
            <person name="Adriaenssens E.M."/>
            <person name="Foster-Nyarko E."/>
            <person name="Jarju S."/>
            <person name="Secka A."/>
            <person name="Antonio M."/>
            <person name="Oren A."/>
            <person name="Chaudhuri R.R."/>
            <person name="La Ragione R."/>
            <person name="Hildebrand F."/>
            <person name="Pallen M.J."/>
        </authorList>
    </citation>
    <scope>NUCLEOTIDE SEQUENCE</scope>
    <source>
        <strain evidence="4">ChiBcec16-1751</strain>
    </source>
</reference>
<keyword evidence="1" id="KW-0285">Flavoprotein</keyword>
<dbReference type="InterPro" id="IPR036188">
    <property type="entry name" value="FAD/NAD-bd_sf"/>
</dbReference>
<dbReference type="InterPro" id="IPR050097">
    <property type="entry name" value="Ferredoxin-NADP_redctase_2"/>
</dbReference>
<dbReference type="PRINTS" id="PR00368">
    <property type="entry name" value="FADPNR"/>
</dbReference>
<feature type="domain" description="FAD/NAD(P)-binding" evidence="3">
    <location>
        <begin position="2"/>
        <end position="269"/>
    </location>
</feature>
<evidence type="ECO:0000313" key="4">
    <source>
        <dbReference type="EMBL" id="HIS65809.1"/>
    </source>
</evidence>